<evidence type="ECO:0000256" key="3">
    <source>
        <dbReference type="ARBA" id="ARBA00022692"/>
    </source>
</evidence>
<evidence type="ECO:0000313" key="12">
    <source>
        <dbReference type="Proteomes" id="UP000037178"/>
    </source>
</evidence>
<name>A0A0J9EAW7_9RHOB</name>
<dbReference type="GO" id="GO:0003954">
    <property type="term" value="F:NADH dehydrogenase activity"/>
    <property type="evidence" value="ECO:0007669"/>
    <property type="project" value="TreeGrafter"/>
</dbReference>
<feature type="transmembrane region" description="Helical" evidence="8">
    <location>
        <begin position="118"/>
        <end position="136"/>
    </location>
</feature>
<dbReference type="EMBL" id="LFTY01000001">
    <property type="protein sequence ID" value="KMW59930.1"/>
    <property type="molecule type" value="Genomic_DNA"/>
</dbReference>
<proteinExistence type="predicted"/>
<dbReference type="PRINTS" id="PR01434">
    <property type="entry name" value="NADHDHGNASE5"/>
</dbReference>
<evidence type="ECO:0000256" key="8">
    <source>
        <dbReference type="SAM" id="Phobius"/>
    </source>
</evidence>
<dbReference type="PATRIC" id="fig|1675527.3.peg.100"/>
<accession>A0A0J9EAW7</accession>
<comment type="subcellular location">
    <subcellularLocation>
        <location evidence="2">Endomembrane system</location>
        <topology evidence="2">Multi-pass membrane protein</topology>
    </subcellularLocation>
    <subcellularLocation>
        <location evidence="6">Membrane</location>
        <topology evidence="6">Multi-pass membrane protein</topology>
    </subcellularLocation>
</comment>
<feature type="transmembrane region" description="Helical" evidence="8">
    <location>
        <begin position="478"/>
        <end position="498"/>
    </location>
</feature>
<feature type="transmembrane region" description="Helical" evidence="8">
    <location>
        <begin position="406"/>
        <end position="424"/>
    </location>
</feature>
<dbReference type="GO" id="GO:0008137">
    <property type="term" value="F:NADH dehydrogenase (ubiquinone) activity"/>
    <property type="evidence" value="ECO:0007669"/>
    <property type="project" value="InterPro"/>
</dbReference>
<dbReference type="InterPro" id="IPR001750">
    <property type="entry name" value="ND/Mrp_TM"/>
</dbReference>
<feature type="transmembrane region" description="Helical" evidence="8">
    <location>
        <begin position="337"/>
        <end position="358"/>
    </location>
</feature>
<dbReference type="OrthoDB" id="9811798at2"/>
<dbReference type="Pfam" id="PF00662">
    <property type="entry name" value="Proton_antipo_N"/>
    <property type="match status" value="1"/>
</dbReference>
<keyword evidence="11" id="KW-0560">Oxidoreductase</keyword>
<keyword evidence="5 8" id="KW-0472">Membrane</keyword>
<feature type="transmembrane region" description="Helical" evidence="8">
    <location>
        <begin position="251"/>
        <end position="269"/>
    </location>
</feature>
<sequence>MFELILFITLLLPLGAAAVIGLNLLGGEKALDYRQVQNTAIGALFIAMVGAAIMFVAVLIDPSPREVTAYTWFTLGEMSVDIGFMVDSLSALMALMISGFSFLIGVFSKNYMHNDDSFSRYFAAVMLFVFAMLILVLGNNFILLFVGWESVGLCSYLLIGHFYQRKSAAAAGTKAFVMNRVGDAGFLAGIFLIIMNFQSVQYTEVFSRLGEISPAMATAIALCLLCGAIGKSAQFPLGTWLARAMEGPTPSSALIHAATMVTAGVYMIVRSHELYDMAPVALAAVTIIGAITAIMGALNGMTNSDIKGILASSTVTQLGLMFVACGLGAYPVAVFHLVAHAFLKTYLFLTAPSILGYFHSNPDPKAAAGSPTAPVPVMFWFVLIGSIGLIGGGFGITAFGNESGLAPSYYLLIGIFVMGLFATLRHAVSATQRIFGDHGHDHGHDHAACGHDHSHDHSHTHDHSHDHAHEPTRSAAPILIPVLFILGGAIVAALIGLLPGGTPGSWFQDFLAPVVNVSPLGDSGTLMSWVVITVLGLLMLTAWAASIYTERYAPELPGDSLLNTRGLYVAAQKRFWLDDFYHKFVVGRSVQLGRTLEGFDRDAIDAVTGTPSPETRSVGVDAAWEASFLAARAQGMDDVLGKKSDEEAGLLARLEALGAEPSGAASAVTADEIPRGSGFFGRLTEIATRITGWIEKTVFDRLHGGVARTGGSMGGALYRIEEMLGRPAVLGVTVIAVVGGIILGVML</sequence>
<keyword evidence="12" id="KW-1185">Reference proteome</keyword>
<dbReference type="RefSeq" id="WP_053101125.1">
    <property type="nucleotide sequence ID" value="NZ_LFTY01000001.1"/>
</dbReference>
<dbReference type="InterPro" id="IPR003945">
    <property type="entry name" value="NU5C-like"/>
</dbReference>
<gene>
    <name evidence="11" type="ORF">AIOL_000079</name>
</gene>
<dbReference type="AlphaFoldDB" id="A0A0J9EAW7"/>
<keyword evidence="11" id="KW-0830">Ubiquinone</keyword>
<feature type="region of interest" description="Disordered" evidence="7">
    <location>
        <begin position="445"/>
        <end position="469"/>
    </location>
</feature>
<feature type="transmembrane region" description="Helical" evidence="8">
    <location>
        <begin position="142"/>
        <end position="163"/>
    </location>
</feature>
<feature type="domain" description="NADH-Ubiquinone oxidoreductase (complex I) chain 5 N-terminal" evidence="10">
    <location>
        <begin position="72"/>
        <end position="122"/>
    </location>
</feature>
<feature type="transmembrane region" description="Helical" evidence="8">
    <location>
        <begin position="92"/>
        <end position="111"/>
    </location>
</feature>
<evidence type="ECO:0000256" key="1">
    <source>
        <dbReference type="ARBA" id="ARBA00002378"/>
    </source>
</evidence>
<evidence type="ECO:0000256" key="7">
    <source>
        <dbReference type="SAM" id="MobiDB-lite"/>
    </source>
</evidence>
<dbReference type="InterPro" id="IPR018393">
    <property type="entry name" value="NADHpl_OxRdtase_5_subgr"/>
</dbReference>
<dbReference type="STRING" id="1675527.AIOL_000079"/>
<dbReference type="Pfam" id="PF00361">
    <property type="entry name" value="Proton_antipo_M"/>
    <property type="match status" value="1"/>
</dbReference>
<dbReference type="NCBIfam" id="TIGR01974">
    <property type="entry name" value="NDH_I_L"/>
    <property type="match status" value="1"/>
</dbReference>
<feature type="domain" description="NADH:quinone oxidoreductase/Mrp antiporter transmembrane" evidence="9">
    <location>
        <begin position="139"/>
        <end position="389"/>
    </location>
</feature>
<evidence type="ECO:0000313" key="11">
    <source>
        <dbReference type="EMBL" id="KMW59930.1"/>
    </source>
</evidence>
<dbReference type="GO" id="GO:0012505">
    <property type="term" value="C:endomembrane system"/>
    <property type="evidence" value="ECO:0007669"/>
    <property type="project" value="UniProtKB-SubCell"/>
</dbReference>
<feature type="transmembrane region" description="Helical" evidence="8">
    <location>
        <begin position="526"/>
        <end position="548"/>
    </location>
</feature>
<reference evidence="11 12" key="1">
    <citation type="submission" date="2015-06" db="EMBL/GenBank/DDBJ databases">
        <title>Draft genome sequence of an Alphaproteobacteria species associated to the Mediterranean sponge Oscarella lobularis.</title>
        <authorList>
            <person name="Jourda C."/>
            <person name="Santini S."/>
            <person name="Claverie J.-M."/>
        </authorList>
    </citation>
    <scope>NUCLEOTIDE SEQUENCE [LARGE SCALE GENOMIC DNA]</scope>
    <source>
        <strain evidence="11">IGS</strain>
    </source>
</reference>
<feature type="transmembrane region" description="Helical" evidence="8">
    <location>
        <begin position="728"/>
        <end position="746"/>
    </location>
</feature>
<comment type="caution">
    <text evidence="11">The sequence shown here is derived from an EMBL/GenBank/DDBJ whole genome shotgun (WGS) entry which is preliminary data.</text>
</comment>
<evidence type="ECO:0000259" key="10">
    <source>
        <dbReference type="Pfam" id="PF00662"/>
    </source>
</evidence>
<dbReference type="GO" id="GO:0042773">
    <property type="term" value="P:ATP synthesis coupled electron transport"/>
    <property type="evidence" value="ECO:0007669"/>
    <property type="project" value="InterPro"/>
</dbReference>
<evidence type="ECO:0000256" key="2">
    <source>
        <dbReference type="ARBA" id="ARBA00004127"/>
    </source>
</evidence>
<keyword evidence="4 8" id="KW-1133">Transmembrane helix</keyword>
<feature type="transmembrane region" description="Helical" evidence="8">
    <location>
        <begin position="212"/>
        <end position="230"/>
    </location>
</feature>
<dbReference type="EC" id="1.6.5.3" evidence="11"/>
<dbReference type="PRINTS" id="PR01435">
    <property type="entry name" value="NPOXDRDTASE5"/>
</dbReference>
<dbReference type="GO" id="GO:0016020">
    <property type="term" value="C:membrane"/>
    <property type="evidence" value="ECO:0007669"/>
    <property type="project" value="UniProtKB-SubCell"/>
</dbReference>
<dbReference type="Proteomes" id="UP000037178">
    <property type="component" value="Unassembled WGS sequence"/>
</dbReference>
<dbReference type="PANTHER" id="PTHR42829:SF2">
    <property type="entry name" value="NADH-UBIQUINONE OXIDOREDUCTASE CHAIN 5"/>
    <property type="match status" value="1"/>
</dbReference>
<dbReference type="InterPro" id="IPR001516">
    <property type="entry name" value="Proton_antipo_N"/>
</dbReference>
<dbReference type="GO" id="GO:0015990">
    <property type="term" value="P:electron transport coupled proton transport"/>
    <property type="evidence" value="ECO:0007669"/>
    <property type="project" value="TreeGrafter"/>
</dbReference>
<feature type="transmembrane region" description="Helical" evidence="8">
    <location>
        <begin position="379"/>
        <end position="400"/>
    </location>
</feature>
<evidence type="ECO:0000259" key="9">
    <source>
        <dbReference type="Pfam" id="PF00361"/>
    </source>
</evidence>
<evidence type="ECO:0000256" key="4">
    <source>
        <dbReference type="ARBA" id="ARBA00022989"/>
    </source>
</evidence>
<evidence type="ECO:0000256" key="5">
    <source>
        <dbReference type="ARBA" id="ARBA00023136"/>
    </source>
</evidence>
<keyword evidence="3 6" id="KW-0812">Transmembrane</keyword>
<feature type="transmembrane region" description="Helical" evidence="8">
    <location>
        <begin position="310"/>
        <end position="331"/>
    </location>
</feature>
<protein>
    <submittedName>
        <fullName evidence="11">NADH-ubiquinone oxidoreductase chain L</fullName>
        <ecNumber evidence="11">1.6.5.3</ecNumber>
    </submittedName>
</protein>
<feature type="transmembrane region" description="Helical" evidence="8">
    <location>
        <begin position="184"/>
        <end position="200"/>
    </location>
</feature>
<feature type="transmembrane region" description="Helical" evidence="8">
    <location>
        <begin position="281"/>
        <end position="298"/>
    </location>
</feature>
<comment type="function">
    <text evidence="1">NDH-1 shuttles electrons from NADH, via FMN and iron-sulfur (Fe-S) centers, to quinones in the respiratory chain. The immediate electron acceptor for the enzyme in this species is believed to be ubiquinone. Couples the redox reaction to proton translocation (for every two electrons transferred, four hydrogen ions are translocated across the cytoplasmic membrane), and thus conserves the redox energy in a proton gradient.</text>
</comment>
<dbReference type="PANTHER" id="PTHR42829">
    <property type="entry name" value="NADH-UBIQUINONE OXIDOREDUCTASE CHAIN 5"/>
    <property type="match status" value="1"/>
</dbReference>
<organism evidence="11 12">
    <name type="scientific">Candidatus Rhodobacter oscarellae</name>
    <dbReference type="NCBI Taxonomy" id="1675527"/>
    <lineage>
        <taxon>Bacteria</taxon>
        <taxon>Pseudomonadati</taxon>
        <taxon>Pseudomonadota</taxon>
        <taxon>Alphaproteobacteria</taxon>
        <taxon>Rhodobacterales</taxon>
        <taxon>Rhodobacter group</taxon>
        <taxon>Rhodobacter</taxon>
    </lineage>
</organism>
<evidence type="ECO:0000256" key="6">
    <source>
        <dbReference type="RuleBase" id="RU000320"/>
    </source>
</evidence>
<feature type="transmembrane region" description="Helical" evidence="8">
    <location>
        <begin position="41"/>
        <end position="60"/>
    </location>
</feature>